<protein>
    <submittedName>
        <fullName evidence="1">Putative N-acyltransferase</fullName>
    </submittedName>
</protein>
<keyword evidence="1" id="KW-0012">Acyltransferase</keyword>
<dbReference type="EMBL" id="PTIX01000015">
    <property type="protein sequence ID" value="PPK65216.1"/>
    <property type="molecule type" value="Genomic_DNA"/>
</dbReference>
<name>A0A2S6GJ84_9PSEU</name>
<dbReference type="GO" id="GO:0016746">
    <property type="term" value="F:acyltransferase activity"/>
    <property type="evidence" value="ECO:0007669"/>
    <property type="project" value="UniProtKB-KW"/>
</dbReference>
<proteinExistence type="predicted"/>
<evidence type="ECO:0000313" key="1">
    <source>
        <dbReference type="EMBL" id="PPK65216.1"/>
    </source>
</evidence>
<gene>
    <name evidence="1" type="ORF">CLV40_11563</name>
</gene>
<reference evidence="1 2" key="1">
    <citation type="submission" date="2018-02" db="EMBL/GenBank/DDBJ databases">
        <title>Genomic Encyclopedia of Archaeal and Bacterial Type Strains, Phase II (KMG-II): from individual species to whole genera.</title>
        <authorList>
            <person name="Goeker M."/>
        </authorList>
    </citation>
    <scope>NUCLEOTIDE SEQUENCE [LARGE SCALE GENOMIC DNA]</scope>
    <source>
        <strain evidence="1 2">YU 961-1</strain>
    </source>
</reference>
<evidence type="ECO:0000313" key="2">
    <source>
        <dbReference type="Proteomes" id="UP000239203"/>
    </source>
</evidence>
<dbReference type="OrthoDB" id="3683596at2"/>
<dbReference type="Pfam" id="PF04339">
    <property type="entry name" value="FemAB_like"/>
    <property type="match status" value="1"/>
</dbReference>
<organism evidence="1 2">
    <name type="scientific">Actinokineospora auranticolor</name>
    <dbReference type="NCBI Taxonomy" id="155976"/>
    <lineage>
        <taxon>Bacteria</taxon>
        <taxon>Bacillati</taxon>
        <taxon>Actinomycetota</taxon>
        <taxon>Actinomycetes</taxon>
        <taxon>Pseudonocardiales</taxon>
        <taxon>Pseudonocardiaceae</taxon>
        <taxon>Actinokineospora</taxon>
    </lineage>
</organism>
<dbReference type="RefSeq" id="WP_146108218.1">
    <property type="nucleotide sequence ID" value="NZ_CP154825.1"/>
</dbReference>
<dbReference type="Proteomes" id="UP000239203">
    <property type="component" value="Unassembled WGS sequence"/>
</dbReference>
<comment type="caution">
    <text evidence="1">The sequence shown here is derived from an EMBL/GenBank/DDBJ whole genome shotgun (WGS) entry which is preliminary data.</text>
</comment>
<sequence length="376" mass="41925">MPEDLRVEVVDRPDHAEWDALAGRESFYAGTRWLAFQRALEPNAHAYHVCVRSGDRLVAAVAVFALDRPSRADYHPHRLFPDITRPDATPVTLIGGTNGYLSAPLGGAAAPLPLLLDAVDRITEEHSAGLGWWLYTTSEHAATIAERAGVVPRLHAWGECVVDLPGAGFDDYLGGLSRSRREAVRRDLRGITRSGLTVERTRLSTCHERCGWLLAQTMRKYDKEATPEDMAEWLDKLNGAAADTGQVYLCRDERRQVIGFSLAYAEGTTDYMRVAGFDYANAPHVGEYFQLLFYEPIRDAYQRGATALHVGSGSTHAKARRGARVRPLWAVPTRAEAWDVGTTTEHNRRRASELRAELPNEDLVWAHGSEEWLRTP</sequence>
<keyword evidence="2" id="KW-1185">Reference proteome</keyword>
<dbReference type="InterPro" id="IPR016181">
    <property type="entry name" value="Acyl_CoA_acyltransferase"/>
</dbReference>
<dbReference type="Gene3D" id="3.40.630.30">
    <property type="match status" value="1"/>
</dbReference>
<accession>A0A2S6GJ84</accession>
<keyword evidence="1" id="KW-0808">Transferase</keyword>
<dbReference type="AlphaFoldDB" id="A0A2S6GJ84"/>
<dbReference type="SUPFAM" id="SSF55729">
    <property type="entry name" value="Acyl-CoA N-acyltransferases (Nat)"/>
    <property type="match status" value="1"/>
</dbReference>
<dbReference type="InterPro" id="IPR007434">
    <property type="entry name" value="FemAB-like"/>
</dbReference>